<evidence type="ECO:0000313" key="3">
    <source>
        <dbReference type="Proteomes" id="UP000199062"/>
    </source>
</evidence>
<dbReference type="Gene3D" id="3.40.30.10">
    <property type="entry name" value="Glutaredoxin"/>
    <property type="match status" value="1"/>
</dbReference>
<name>A0A1I6LWQ8_9EURY</name>
<evidence type="ECO:0000313" key="2">
    <source>
        <dbReference type="EMBL" id="SFS07838.1"/>
    </source>
</evidence>
<dbReference type="InterPro" id="IPR036249">
    <property type="entry name" value="Thioredoxin-like_sf"/>
</dbReference>
<dbReference type="InterPro" id="IPR013766">
    <property type="entry name" value="Thioredoxin_domain"/>
</dbReference>
<sequence length="136" mass="14936">MSEGAKTWGMTLETMEPNPVWVADAYSDTVDTLAEHSDELVYKVWGGDWCKDCRSQLPDFGAALDAAGVPDENVEHYAVEKEDDGSKVGPKVEEYDVEYIPTVVVEHGGEEIARFVEEEPVAIAIYLANEIEAALA</sequence>
<protein>
    <recommendedName>
        <fullName evidence="1">Thioredoxin domain-containing protein</fullName>
    </recommendedName>
</protein>
<keyword evidence="3" id="KW-1185">Reference proteome</keyword>
<proteinExistence type="predicted"/>
<dbReference type="PROSITE" id="PS51352">
    <property type="entry name" value="THIOREDOXIN_2"/>
    <property type="match status" value="1"/>
</dbReference>
<dbReference type="STRING" id="767519.SAMN05216559_3302"/>
<dbReference type="CDD" id="cd02947">
    <property type="entry name" value="TRX_family"/>
    <property type="match status" value="1"/>
</dbReference>
<organism evidence="2 3">
    <name type="scientific">Halomicrobium zhouii</name>
    <dbReference type="NCBI Taxonomy" id="767519"/>
    <lineage>
        <taxon>Archaea</taxon>
        <taxon>Methanobacteriati</taxon>
        <taxon>Methanobacteriota</taxon>
        <taxon>Stenosarchaea group</taxon>
        <taxon>Halobacteria</taxon>
        <taxon>Halobacteriales</taxon>
        <taxon>Haloarculaceae</taxon>
        <taxon>Halomicrobium</taxon>
    </lineage>
</organism>
<dbReference type="Proteomes" id="UP000199062">
    <property type="component" value="Unassembled WGS sequence"/>
</dbReference>
<evidence type="ECO:0000259" key="1">
    <source>
        <dbReference type="PROSITE" id="PS51352"/>
    </source>
</evidence>
<reference evidence="2 3" key="1">
    <citation type="submission" date="2016-10" db="EMBL/GenBank/DDBJ databases">
        <authorList>
            <person name="de Groot N.N."/>
        </authorList>
    </citation>
    <scope>NUCLEOTIDE SEQUENCE [LARGE SCALE GENOMIC DNA]</scope>
    <source>
        <strain evidence="2 3">CGMCC 1.10457</strain>
    </source>
</reference>
<feature type="domain" description="Thioredoxin" evidence="1">
    <location>
        <begin position="1"/>
        <end position="136"/>
    </location>
</feature>
<dbReference type="AlphaFoldDB" id="A0A1I6LWQ8"/>
<gene>
    <name evidence="2" type="ORF">SAMN05216559_3302</name>
</gene>
<dbReference type="EMBL" id="FOZK01000003">
    <property type="protein sequence ID" value="SFS07838.1"/>
    <property type="molecule type" value="Genomic_DNA"/>
</dbReference>
<dbReference type="SUPFAM" id="SSF52833">
    <property type="entry name" value="Thioredoxin-like"/>
    <property type="match status" value="1"/>
</dbReference>
<accession>A0A1I6LWQ8</accession>